<dbReference type="AlphaFoldDB" id="A0A0F9BY61"/>
<gene>
    <name evidence="1" type="ORF">LCGC14_2391050</name>
</gene>
<evidence type="ECO:0000313" key="1">
    <source>
        <dbReference type="EMBL" id="KKL26860.1"/>
    </source>
</evidence>
<sequence>MSKLENLKKELKEHWENTKEERERTHSKAMYENFLKYKGDVII</sequence>
<accession>A0A0F9BY61</accession>
<dbReference type="EMBL" id="LAZR01035684">
    <property type="protein sequence ID" value="KKL26860.1"/>
    <property type="molecule type" value="Genomic_DNA"/>
</dbReference>
<organism evidence="1">
    <name type="scientific">marine sediment metagenome</name>
    <dbReference type="NCBI Taxonomy" id="412755"/>
    <lineage>
        <taxon>unclassified sequences</taxon>
        <taxon>metagenomes</taxon>
        <taxon>ecological metagenomes</taxon>
    </lineage>
</organism>
<name>A0A0F9BY61_9ZZZZ</name>
<reference evidence="1" key="1">
    <citation type="journal article" date="2015" name="Nature">
        <title>Complex archaea that bridge the gap between prokaryotes and eukaryotes.</title>
        <authorList>
            <person name="Spang A."/>
            <person name="Saw J.H."/>
            <person name="Jorgensen S.L."/>
            <person name="Zaremba-Niedzwiedzka K."/>
            <person name="Martijn J."/>
            <person name="Lind A.E."/>
            <person name="van Eijk R."/>
            <person name="Schleper C."/>
            <person name="Guy L."/>
            <person name="Ettema T.J."/>
        </authorList>
    </citation>
    <scope>NUCLEOTIDE SEQUENCE</scope>
</reference>
<proteinExistence type="predicted"/>
<protein>
    <submittedName>
        <fullName evidence="1">Uncharacterized protein</fullName>
    </submittedName>
</protein>
<comment type="caution">
    <text evidence="1">The sequence shown here is derived from an EMBL/GenBank/DDBJ whole genome shotgun (WGS) entry which is preliminary data.</text>
</comment>